<accession>A0A8C6AY74</accession>
<protein>
    <recommendedName>
        <fullName evidence="6">F-box only protein 25</fullName>
    </recommendedName>
</protein>
<comment type="pathway">
    <text evidence="2">Protein modification; protein ubiquitination.</text>
</comment>
<dbReference type="AlphaFoldDB" id="A0A8C6AY74"/>
<dbReference type="Proteomes" id="UP000694561">
    <property type="component" value="Unplaced"/>
</dbReference>
<evidence type="ECO:0000313" key="8">
    <source>
        <dbReference type="Ensembl" id="ENSMMNP00015006910.1"/>
    </source>
</evidence>
<dbReference type="GO" id="GO:0016567">
    <property type="term" value="P:protein ubiquitination"/>
    <property type="evidence" value="ECO:0007669"/>
    <property type="project" value="UniProtKB-UniPathway"/>
</dbReference>
<keyword evidence="3" id="KW-0833">Ubl conjugation pathway</keyword>
<proteinExistence type="predicted"/>
<dbReference type="GO" id="GO:0019005">
    <property type="term" value="C:SCF ubiquitin ligase complex"/>
    <property type="evidence" value="ECO:0007669"/>
    <property type="project" value="TreeGrafter"/>
</dbReference>
<evidence type="ECO:0000256" key="3">
    <source>
        <dbReference type="ARBA" id="ARBA00022786"/>
    </source>
</evidence>
<comment type="subcellular location">
    <subcellularLocation>
        <location evidence="1">Nucleus</location>
    </subcellularLocation>
</comment>
<sequence length="372" mass="42848">MPFLGQDWRSPGWSWIKTEDGWKRCEPWSEGLEGENDRCGASHGTILNSEDEEIFNNEEHEYASKKRKKDHFRNDKNTQCFYREKWIYVHKESTRERHGYCTLGEAFNRLDFFSAVQDARRFTYVARLLQLIAKSQLTSLSGVAQKNYFNVLDKIVQKVLDDHQNPRLIKDLLQDLSSTLCILIRGVGKSVLVGNINIWVCRLETILNWQQQLQNLQMTEQVDSGLTLSDLPVHMLSNILYRFSDGWDIVTLGQVTPTLSALSEDRRLWKKLCQYHFGEKQVSMGSGPSGQAWPLRGMDWNHLRESLFFMLRKSCDSKHSPEQRSRTRAGSSCRGRAPRLSRNSRPLSGWCVTSGIMGGHPLPAPLPSQDRD</sequence>
<dbReference type="PANTHER" id="PTHR13123">
    <property type="entry name" value="LD30288P"/>
    <property type="match status" value="1"/>
</dbReference>
<comment type="function">
    <text evidence="5">Substrate-recognition component of the SCF (SKP1-CUL1-F-box protein)-type E3 ubiquitin ligase complex. May play a role in accumulation of expanded polyglutamine (polyQ) protein huntingtin (HTT).</text>
</comment>
<feature type="region of interest" description="Disordered" evidence="7">
    <location>
        <begin position="318"/>
        <end position="343"/>
    </location>
</feature>
<dbReference type="GO" id="GO:0005634">
    <property type="term" value="C:nucleus"/>
    <property type="evidence" value="ECO:0007669"/>
    <property type="project" value="UniProtKB-SubCell"/>
</dbReference>
<dbReference type="UniPathway" id="UPA00143"/>
<dbReference type="PANTHER" id="PTHR13123:SF8">
    <property type="entry name" value="F-BOX ONLY PROTEIN 25"/>
    <property type="match status" value="1"/>
</dbReference>
<evidence type="ECO:0000256" key="5">
    <source>
        <dbReference type="ARBA" id="ARBA00037710"/>
    </source>
</evidence>
<reference evidence="8" key="2">
    <citation type="submission" date="2025-09" db="UniProtKB">
        <authorList>
            <consortium name="Ensembl"/>
        </authorList>
    </citation>
    <scope>IDENTIFICATION</scope>
</reference>
<keyword evidence="9" id="KW-1185">Reference proteome</keyword>
<dbReference type="InterPro" id="IPR036047">
    <property type="entry name" value="F-box-like_dom_sf"/>
</dbReference>
<dbReference type="InterPro" id="IPR040394">
    <property type="entry name" value="FBX25/32"/>
</dbReference>
<evidence type="ECO:0000256" key="1">
    <source>
        <dbReference type="ARBA" id="ARBA00004123"/>
    </source>
</evidence>
<dbReference type="SUPFAM" id="SSF81383">
    <property type="entry name" value="F-box domain"/>
    <property type="match status" value="1"/>
</dbReference>
<evidence type="ECO:0000313" key="9">
    <source>
        <dbReference type="Proteomes" id="UP000694561"/>
    </source>
</evidence>
<reference evidence="8" key="1">
    <citation type="submission" date="2025-08" db="UniProtKB">
        <authorList>
            <consortium name="Ensembl"/>
        </authorList>
    </citation>
    <scope>IDENTIFICATION</scope>
</reference>
<evidence type="ECO:0000256" key="6">
    <source>
        <dbReference type="ARBA" id="ARBA00040054"/>
    </source>
</evidence>
<gene>
    <name evidence="8" type="primary">FBXO25</name>
</gene>
<evidence type="ECO:0000256" key="7">
    <source>
        <dbReference type="SAM" id="MobiDB-lite"/>
    </source>
</evidence>
<keyword evidence="4" id="KW-0539">Nucleus</keyword>
<organism evidence="8 9">
    <name type="scientific">Monodon monoceros</name>
    <name type="common">Narwhal</name>
    <name type="synonym">Ceratodon monodon</name>
    <dbReference type="NCBI Taxonomy" id="40151"/>
    <lineage>
        <taxon>Eukaryota</taxon>
        <taxon>Metazoa</taxon>
        <taxon>Chordata</taxon>
        <taxon>Craniata</taxon>
        <taxon>Vertebrata</taxon>
        <taxon>Euteleostomi</taxon>
        <taxon>Mammalia</taxon>
        <taxon>Eutheria</taxon>
        <taxon>Laurasiatheria</taxon>
        <taxon>Artiodactyla</taxon>
        <taxon>Whippomorpha</taxon>
        <taxon>Cetacea</taxon>
        <taxon>Odontoceti</taxon>
        <taxon>Monodontidae</taxon>
        <taxon>Monodon</taxon>
    </lineage>
</organism>
<dbReference type="Ensembl" id="ENSMMNT00015007550.1">
    <property type="protein sequence ID" value="ENSMMNP00015006910.1"/>
    <property type="gene ID" value="ENSMMNG00015005136.1"/>
</dbReference>
<evidence type="ECO:0000256" key="4">
    <source>
        <dbReference type="ARBA" id="ARBA00023242"/>
    </source>
</evidence>
<dbReference type="GO" id="GO:0005737">
    <property type="term" value="C:cytoplasm"/>
    <property type="evidence" value="ECO:0007669"/>
    <property type="project" value="TreeGrafter"/>
</dbReference>
<name>A0A8C6AY74_MONMO</name>
<dbReference type="GeneTree" id="ENSGT00390000004915"/>
<evidence type="ECO:0000256" key="2">
    <source>
        <dbReference type="ARBA" id="ARBA00004906"/>
    </source>
</evidence>